<keyword evidence="2" id="KW-1185">Reference proteome</keyword>
<reference evidence="2" key="1">
    <citation type="journal article" date="2022" name="Mol. Ecol. Resour.">
        <title>The genomes of chicory, endive, great burdock and yacon provide insights into Asteraceae palaeo-polyploidization history and plant inulin production.</title>
        <authorList>
            <person name="Fan W."/>
            <person name="Wang S."/>
            <person name="Wang H."/>
            <person name="Wang A."/>
            <person name="Jiang F."/>
            <person name="Liu H."/>
            <person name="Zhao H."/>
            <person name="Xu D."/>
            <person name="Zhang Y."/>
        </authorList>
    </citation>
    <scope>NUCLEOTIDE SEQUENCE [LARGE SCALE GENOMIC DNA]</scope>
    <source>
        <strain evidence="2">cv. Yunnan</strain>
    </source>
</reference>
<protein>
    <submittedName>
        <fullName evidence="1">Uncharacterized protein</fullName>
    </submittedName>
</protein>
<evidence type="ECO:0000313" key="2">
    <source>
        <dbReference type="Proteomes" id="UP001056120"/>
    </source>
</evidence>
<dbReference type="Proteomes" id="UP001056120">
    <property type="component" value="Linkage Group LG21"/>
</dbReference>
<accession>A0ACB9CAN9</accession>
<organism evidence="1 2">
    <name type="scientific">Smallanthus sonchifolius</name>
    <dbReference type="NCBI Taxonomy" id="185202"/>
    <lineage>
        <taxon>Eukaryota</taxon>
        <taxon>Viridiplantae</taxon>
        <taxon>Streptophyta</taxon>
        <taxon>Embryophyta</taxon>
        <taxon>Tracheophyta</taxon>
        <taxon>Spermatophyta</taxon>
        <taxon>Magnoliopsida</taxon>
        <taxon>eudicotyledons</taxon>
        <taxon>Gunneridae</taxon>
        <taxon>Pentapetalae</taxon>
        <taxon>asterids</taxon>
        <taxon>campanulids</taxon>
        <taxon>Asterales</taxon>
        <taxon>Asteraceae</taxon>
        <taxon>Asteroideae</taxon>
        <taxon>Heliantheae alliance</taxon>
        <taxon>Millerieae</taxon>
        <taxon>Smallanthus</taxon>
    </lineage>
</organism>
<comment type="caution">
    <text evidence="1">The sequence shown here is derived from an EMBL/GenBank/DDBJ whole genome shotgun (WGS) entry which is preliminary data.</text>
</comment>
<name>A0ACB9CAN9_9ASTR</name>
<proteinExistence type="predicted"/>
<sequence length="76" mass="8239">MASIGTTCSSGLILRRKELTNNGGSMLQFNGLRAMEANQVVAPSGFNPSCMARISTDCKPRLVRVISPVFLLRKII</sequence>
<reference evidence="1 2" key="2">
    <citation type="journal article" date="2022" name="Mol. Ecol. Resour.">
        <title>The genomes of chicory, endive, great burdock and yacon provide insights into Asteraceae paleo-polyploidization history and plant inulin production.</title>
        <authorList>
            <person name="Fan W."/>
            <person name="Wang S."/>
            <person name="Wang H."/>
            <person name="Wang A."/>
            <person name="Jiang F."/>
            <person name="Liu H."/>
            <person name="Zhao H."/>
            <person name="Xu D."/>
            <person name="Zhang Y."/>
        </authorList>
    </citation>
    <scope>NUCLEOTIDE SEQUENCE [LARGE SCALE GENOMIC DNA]</scope>
    <source>
        <strain evidence="2">cv. Yunnan</strain>
        <tissue evidence="1">Leaves</tissue>
    </source>
</reference>
<evidence type="ECO:0000313" key="1">
    <source>
        <dbReference type="EMBL" id="KAI3731270.1"/>
    </source>
</evidence>
<dbReference type="EMBL" id="CM042038">
    <property type="protein sequence ID" value="KAI3731270.1"/>
    <property type="molecule type" value="Genomic_DNA"/>
</dbReference>
<gene>
    <name evidence="1" type="ORF">L1987_62458</name>
</gene>